<evidence type="ECO:0000313" key="4">
    <source>
        <dbReference type="Proteomes" id="UP000178602"/>
    </source>
</evidence>
<reference evidence="3 4" key="1">
    <citation type="journal article" date="2016" name="Nat. Commun.">
        <title>Thousands of microbial genomes shed light on interconnected biogeochemical processes in an aquifer system.</title>
        <authorList>
            <person name="Anantharaman K."/>
            <person name="Brown C.T."/>
            <person name="Hug L.A."/>
            <person name="Sharon I."/>
            <person name="Castelle C.J."/>
            <person name="Probst A.J."/>
            <person name="Thomas B.C."/>
            <person name="Singh A."/>
            <person name="Wilkins M.J."/>
            <person name="Karaoz U."/>
            <person name="Brodie E.L."/>
            <person name="Williams K.H."/>
            <person name="Hubbard S.S."/>
            <person name="Banfield J.F."/>
        </authorList>
    </citation>
    <scope>NUCLEOTIDE SEQUENCE [LARGE SCALE GENOMIC DNA]</scope>
</reference>
<name>A0A1F4T4W9_UNCSA</name>
<feature type="region of interest" description="Disordered" evidence="2">
    <location>
        <begin position="675"/>
        <end position="698"/>
    </location>
</feature>
<evidence type="ECO:0000256" key="2">
    <source>
        <dbReference type="SAM" id="MobiDB-lite"/>
    </source>
</evidence>
<feature type="compositionally biased region" description="Polar residues" evidence="2">
    <location>
        <begin position="452"/>
        <end position="467"/>
    </location>
</feature>
<proteinExistence type="predicted"/>
<comment type="caution">
    <text evidence="3">The sequence shown here is derived from an EMBL/GenBank/DDBJ whole genome shotgun (WGS) entry which is preliminary data.</text>
</comment>
<feature type="region of interest" description="Disordered" evidence="2">
    <location>
        <begin position="452"/>
        <end position="474"/>
    </location>
</feature>
<accession>A0A1F4T4W9</accession>
<evidence type="ECO:0000313" key="3">
    <source>
        <dbReference type="EMBL" id="OGC27590.1"/>
    </source>
</evidence>
<evidence type="ECO:0000256" key="1">
    <source>
        <dbReference type="SAM" id="Coils"/>
    </source>
</evidence>
<dbReference type="EMBL" id="MEUG01000001">
    <property type="protein sequence ID" value="OGC27590.1"/>
    <property type="molecule type" value="Genomic_DNA"/>
</dbReference>
<sequence>MSGPKHIDSIKRHEMRHQVPGAARTLTPSEVKKLAIGALSSLKQELLLSRPALSSLSKENLALFDGLLNNTSSLLSTLWQENKLSAGTKKAVTNLLAQLDLAAKDTVGLQLNGKIKNLIANVMDALSQLQPDGKKPANPGTPMAGLPYLGPETVNPVMQATIIPAGLSFAAFSLKLSIPDVSLFTPLTQASNRSVEEQRAVYHRFTSDLIHVEESNPASEVLSVALAERVNDTFLREATRRGKETEKQLQAAFEKALQEVQAEVKRINTQISQTRQESVKNTASHTAENVSVEFLSTEIGFATVAAKTGETAQISISGKLTTSEIALAATTLLSHLPVQEALATIAGESVRIAREIPRHEVELQNLTTQIVGQFTGQPIANLPTVANQANLPANLNMVTGKTSPVLSPEARVVATIVSALVAAIAVPKEEIVRTAFASVAQTAAQENRPTLTIDQTTYTGPQVSAPSQAPERASTVFTSATSVGQAGTSEPKAAANTQTISEPAKIVELIRVVAQKLPAASLPALMAEAAKLTSNPALRQEVEAIIITAATTKEGQKYVMEAARHGETAPLLSPASEVGSRVVVETVKALIDPKVRLQAMRETKSVAASQTSKPATVTEQVAQLAILVANTNKIAPTALTAAQALPLLEFVAQAQQARQTIKETQAQIAKDIKDGKLPAPAKPAPLSSFNPIQGKPRTAANPKQIETIVDSLGTLAKSAQKMEAAGLKVPNAIMQSISAGLSGLNLVPAQMTNQAKAPESKPAPRGQLDSFVKVLEAEIERLQTVATTTSNKAPTRFVAWQVQAQIEAIIISIQAAAANESKIKKILKELEEKGLLEKVLKALKDGDADSIEAARDAIYQMRLIVNTREIEFNRAA</sequence>
<protein>
    <submittedName>
        <fullName evidence="3">Uncharacterized protein</fullName>
    </submittedName>
</protein>
<gene>
    <name evidence="3" type="ORF">A3K49_01015</name>
</gene>
<feature type="coiled-coil region" evidence="1">
    <location>
        <begin position="647"/>
        <end position="674"/>
    </location>
</feature>
<dbReference type="Proteomes" id="UP000178602">
    <property type="component" value="Unassembled WGS sequence"/>
</dbReference>
<dbReference type="AlphaFoldDB" id="A0A1F4T4W9"/>
<feature type="coiled-coil region" evidence="1">
    <location>
        <begin position="772"/>
        <end position="833"/>
    </location>
</feature>
<feature type="coiled-coil region" evidence="1">
    <location>
        <begin position="235"/>
        <end position="277"/>
    </location>
</feature>
<keyword evidence="1" id="KW-0175">Coiled coil</keyword>
<organism evidence="3 4">
    <name type="scientific">candidate division WOR-1 bacterium RIFOXYC12_FULL_54_18</name>
    <dbReference type="NCBI Taxonomy" id="1802584"/>
    <lineage>
        <taxon>Bacteria</taxon>
        <taxon>Bacillati</taxon>
        <taxon>Saganbacteria</taxon>
    </lineage>
</organism>